<sequence>MTPTSALWILLFVIMAMSHHSEVLGANVGINYGRIANDLPSPKRVIEFLARDLQYKIPMVRLFDPEPEALAALSETNLVVSLGTLNEDLSQLASSIDFAREWLNKYVTPYMDSAGNGTKFRYLTLGNEVIPGPFAENVLPAMKNLQQAVVEAKLSDYIQVSTVVSAGVLGSSYPPSTGVFADNVAGIMSDIVKYLHDNNAPLLINIYPYFAYISDTEHISLDYALFTSKQPVVIDGEWQYYNLFDAMVDAFVAAMVKVIGSEDIKIVVAESGWPSAGNEPYSNFESAMTYNNNLKNRIQNQGGTPRKPDLNLDTYIFALFNENQKPAGAEQHCGSFYPNLSKVYPLW</sequence>
<dbReference type="Gene3D" id="3.20.20.80">
    <property type="entry name" value="Glycosidases"/>
    <property type="match status" value="1"/>
</dbReference>
<dbReference type="InterPro" id="IPR017853">
    <property type="entry name" value="GH"/>
</dbReference>
<evidence type="ECO:0000256" key="6">
    <source>
        <dbReference type="RuleBase" id="RU004335"/>
    </source>
</evidence>
<evidence type="ECO:0000256" key="8">
    <source>
        <dbReference type="SAM" id="SignalP"/>
    </source>
</evidence>
<keyword evidence="5 7" id="KW-0326">Glycosidase</keyword>
<evidence type="ECO:0000313" key="9">
    <source>
        <dbReference type="EMBL" id="GKV42752.1"/>
    </source>
</evidence>
<dbReference type="Proteomes" id="UP001054252">
    <property type="component" value="Unassembled WGS sequence"/>
</dbReference>
<keyword evidence="8" id="KW-0732">Signal</keyword>
<comment type="similarity">
    <text evidence="2 6">Belongs to the glycosyl hydrolase 17 family.</text>
</comment>
<comment type="caution">
    <text evidence="9">The sequence shown here is derived from an EMBL/GenBank/DDBJ whole genome shotgun (WGS) entry which is preliminary data.</text>
</comment>
<dbReference type="EMBL" id="BPVZ01000161">
    <property type="protein sequence ID" value="GKV42752.1"/>
    <property type="molecule type" value="Genomic_DNA"/>
</dbReference>
<accession>A0AAV5LZW5</accession>
<evidence type="ECO:0000256" key="2">
    <source>
        <dbReference type="ARBA" id="ARBA00008773"/>
    </source>
</evidence>
<keyword evidence="10" id="KW-1185">Reference proteome</keyword>
<dbReference type="GO" id="GO:0005975">
    <property type="term" value="P:carbohydrate metabolic process"/>
    <property type="evidence" value="ECO:0007669"/>
    <property type="project" value="InterPro"/>
</dbReference>
<feature type="signal peptide" evidence="8">
    <location>
        <begin position="1"/>
        <end position="25"/>
    </location>
</feature>
<comment type="catalytic activity">
    <reaction evidence="1">
        <text>Hydrolysis of (1-&gt;3)-beta-D-glucosidic linkages in (1-&gt;3)-beta-D-glucans.</text>
        <dbReference type="EC" id="3.2.1.39"/>
    </reaction>
</comment>
<name>A0AAV5LZW5_9ROSI</name>
<dbReference type="AlphaFoldDB" id="A0AAV5LZW5"/>
<feature type="chain" id="PRO_5043484344" description="glucan endo-1,3-beta-D-glucosidase" evidence="8">
    <location>
        <begin position="26"/>
        <end position="347"/>
    </location>
</feature>
<evidence type="ECO:0000256" key="5">
    <source>
        <dbReference type="ARBA" id="ARBA00023295"/>
    </source>
</evidence>
<organism evidence="9 10">
    <name type="scientific">Rubroshorea leprosula</name>
    <dbReference type="NCBI Taxonomy" id="152421"/>
    <lineage>
        <taxon>Eukaryota</taxon>
        <taxon>Viridiplantae</taxon>
        <taxon>Streptophyta</taxon>
        <taxon>Embryophyta</taxon>
        <taxon>Tracheophyta</taxon>
        <taxon>Spermatophyta</taxon>
        <taxon>Magnoliopsida</taxon>
        <taxon>eudicotyledons</taxon>
        <taxon>Gunneridae</taxon>
        <taxon>Pentapetalae</taxon>
        <taxon>rosids</taxon>
        <taxon>malvids</taxon>
        <taxon>Malvales</taxon>
        <taxon>Dipterocarpaceae</taxon>
        <taxon>Rubroshorea</taxon>
    </lineage>
</organism>
<dbReference type="InterPro" id="IPR000490">
    <property type="entry name" value="Glyco_hydro_17"/>
</dbReference>
<dbReference type="SUPFAM" id="SSF51445">
    <property type="entry name" value="(Trans)glycosidases"/>
    <property type="match status" value="1"/>
</dbReference>
<gene>
    <name evidence="9" type="ORF">SLEP1_g50127</name>
</gene>
<protein>
    <recommendedName>
        <fullName evidence="3">glucan endo-1,3-beta-D-glucosidase</fullName>
        <ecNumber evidence="3">3.2.1.39</ecNumber>
    </recommendedName>
</protein>
<dbReference type="Pfam" id="PF00332">
    <property type="entry name" value="Glyco_hydro_17"/>
    <property type="match status" value="1"/>
</dbReference>
<dbReference type="PROSITE" id="PS00587">
    <property type="entry name" value="GLYCOSYL_HYDROL_F17"/>
    <property type="match status" value="1"/>
</dbReference>
<evidence type="ECO:0000256" key="1">
    <source>
        <dbReference type="ARBA" id="ARBA00000382"/>
    </source>
</evidence>
<reference evidence="9 10" key="1">
    <citation type="journal article" date="2021" name="Commun. Biol.">
        <title>The genome of Shorea leprosula (Dipterocarpaceae) highlights the ecological relevance of drought in aseasonal tropical rainforests.</title>
        <authorList>
            <person name="Ng K.K.S."/>
            <person name="Kobayashi M.J."/>
            <person name="Fawcett J.A."/>
            <person name="Hatakeyama M."/>
            <person name="Paape T."/>
            <person name="Ng C.H."/>
            <person name="Ang C.C."/>
            <person name="Tnah L.H."/>
            <person name="Lee C.T."/>
            <person name="Nishiyama T."/>
            <person name="Sese J."/>
            <person name="O'Brien M.J."/>
            <person name="Copetti D."/>
            <person name="Mohd Noor M.I."/>
            <person name="Ong R.C."/>
            <person name="Putra M."/>
            <person name="Sireger I.Z."/>
            <person name="Indrioko S."/>
            <person name="Kosugi Y."/>
            <person name="Izuno A."/>
            <person name="Isagi Y."/>
            <person name="Lee S.L."/>
            <person name="Shimizu K.K."/>
        </authorList>
    </citation>
    <scope>NUCLEOTIDE SEQUENCE [LARGE SCALE GENOMIC DNA]</scope>
    <source>
        <strain evidence="9">214</strain>
    </source>
</reference>
<evidence type="ECO:0000313" key="10">
    <source>
        <dbReference type="Proteomes" id="UP001054252"/>
    </source>
</evidence>
<dbReference type="PANTHER" id="PTHR32227">
    <property type="entry name" value="GLUCAN ENDO-1,3-BETA-GLUCOSIDASE BG1-RELATED-RELATED"/>
    <property type="match status" value="1"/>
</dbReference>
<dbReference type="FunFam" id="3.20.20.80:FF:000010">
    <property type="entry name" value="glucan endo-1,3-beta-glucosidase, basic"/>
    <property type="match status" value="1"/>
</dbReference>
<evidence type="ECO:0000256" key="4">
    <source>
        <dbReference type="ARBA" id="ARBA00022801"/>
    </source>
</evidence>
<evidence type="ECO:0000256" key="7">
    <source>
        <dbReference type="RuleBase" id="RU004336"/>
    </source>
</evidence>
<evidence type="ECO:0000256" key="3">
    <source>
        <dbReference type="ARBA" id="ARBA00012780"/>
    </source>
</evidence>
<dbReference type="EC" id="3.2.1.39" evidence="3"/>
<dbReference type="GO" id="GO:0042973">
    <property type="term" value="F:glucan endo-1,3-beta-D-glucosidase activity"/>
    <property type="evidence" value="ECO:0007669"/>
    <property type="project" value="UniProtKB-EC"/>
</dbReference>
<keyword evidence="4 7" id="KW-0378">Hydrolase</keyword>
<proteinExistence type="inferred from homology"/>
<dbReference type="InterPro" id="IPR044965">
    <property type="entry name" value="Glyco_hydro_17_plant"/>
</dbReference>